<dbReference type="SUPFAM" id="SSF56436">
    <property type="entry name" value="C-type lectin-like"/>
    <property type="match status" value="1"/>
</dbReference>
<sequence>MATAVRCTLLILTGCLLVKAALYYYQAQLDYASAVIRCQDDGLRLAAFPQQQGFSAYLQTAMDLAMSSAVANEIWIGMKHDGVDSFLWLDEGPVTWNIAHWEHGEPDNMNAGEVCVRSVGNLLRTTRCDMLRPFVCQDRGSPENVVWYEKVRGNIAATASDAVFSIVNATVSSWFVMENDVTTNDVKRCLGKCARSSTCSWVKLVNGTACTLYRALNEVMYPLMMY</sequence>
<dbReference type="InterPro" id="IPR016186">
    <property type="entry name" value="C-type_lectin-like/link_sf"/>
</dbReference>
<protein>
    <recommendedName>
        <fullName evidence="2">C-type lectin domain-containing protein</fullName>
    </recommendedName>
</protein>
<comment type="caution">
    <text evidence="3">The sequence shown here is derived from an EMBL/GenBank/DDBJ whole genome shotgun (WGS) entry which is preliminary data.</text>
</comment>
<feature type="signal peptide" evidence="1">
    <location>
        <begin position="1"/>
        <end position="20"/>
    </location>
</feature>
<organism evidence="3 4">
    <name type="scientific">Batillaria attramentaria</name>
    <dbReference type="NCBI Taxonomy" id="370345"/>
    <lineage>
        <taxon>Eukaryota</taxon>
        <taxon>Metazoa</taxon>
        <taxon>Spiralia</taxon>
        <taxon>Lophotrochozoa</taxon>
        <taxon>Mollusca</taxon>
        <taxon>Gastropoda</taxon>
        <taxon>Caenogastropoda</taxon>
        <taxon>Sorbeoconcha</taxon>
        <taxon>Cerithioidea</taxon>
        <taxon>Batillariidae</taxon>
        <taxon>Batillaria</taxon>
    </lineage>
</organism>
<name>A0ABD0KKE2_9CAEN</name>
<dbReference type="InterPro" id="IPR016187">
    <property type="entry name" value="CTDL_fold"/>
</dbReference>
<accession>A0ABD0KKE2</accession>
<dbReference type="InterPro" id="IPR001304">
    <property type="entry name" value="C-type_lectin-like"/>
</dbReference>
<keyword evidence="4" id="KW-1185">Reference proteome</keyword>
<evidence type="ECO:0000256" key="1">
    <source>
        <dbReference type="SAM" id="SignalP"/>
    </source>
</evidence>
<proteinExistence type="predicted"/>
<reference evidence="3 4" key="1">
    <citation type="journal article" date="2023" name="Sci. Data">
        <title>Genome assembly of the Korean intertidal mud-creeper Batillaria attramentaria.</title>
        <authorList>
            <person name="Patra A.K."/>
            <person name="Ho P.T."/>
            <person name="Jun S."/>
            <person name="Lee S.J."/>
            <person name="Kim Y."/>
            <person name="Won Y.J."/>
        </authorList>
    </citation>
    <scope>NUCLEOTIDE SEQUENCE [LARGE SCALE GENOMIC DNA]</scope>
    <source>
        <strain evidence="3">Wonlab-2016</strain>
    </source>
</reference>
<dbReference type="EMBL" id="JACVVK020000164">
    <property type="protein sequence ID" value="KAK7487488.1"/>
    <property type="molecule type" value="Genomic_DNA"/>
</dbReference>
<evidence type="ECO:0000313" key="4">
    <source>
        <dbReference type="Proteomes" id="UP001519460"/>
    </source>
</evidence>
<evidence type="ECO:0000259" key="2">
    <source>
        <dbReference type="PROSITE" id="PS50041"/>
    </source>
</evidence>
<feature type="domain" description="C-type lectin" evidence="2">
    <location>
        <begin position="18"/>
        <end position="137"/>
    </location>
</feature>
<evidence type="ECO:0000313" key="3">
    <source>
        <dbReference type="EMBL" id="KAK7487488.1"/>
    </source>
</evidence>
<dbReference type="SMART" id="SM00034">
    <property type="entry name" value="CLECT"/>
    <property type="match status" value="1"/>
</dbReference>
<gene>
    <name evidence="3" type="ORF">BaRGS_00021329</name>
</gene>
<dbReference type="PROSITE" id="PS50041">
    <property type="entry name" value="C_TYPE_LECTIN_2"/>
    <property type="match status" value="1"/>
</dbReference>
<keyword evidence="1" id="KW-0732">Signal</keyword>
<feature type="chain" id="PRO_5044871958" description="C-type lectin domain-containing protein" evidence="1">
    <location>
        <begin position="21"/>
        <end position="226"/>
    </location>
</feature>
<dbReference type="Pfam" id="PF00059">
    <property type="entry name" value="Lectin_C"/>
    <property type="match status" value="1"/>
</dbReference>
<dbReference type="Gene3D" id="3.10.100.10">
    <property type="entry name" value="Mannose-Binding Protein A, subunit A"/>
    <property type="match status" value="1"/>
</dbReference>
<dbReference type="Proteomes" id="UP001519460">
    <property type="component" value="Unassembled WGS sequence"/>
</dbReference>
<dbReference type="CDD" id="cd00037">
    <property type="entry name" value="CLECT"/>
    <property type="match status" value="1"/>
</dbReference>
<dbReference type="AlphaFoldDB" id="A0ABD0KKE2"/>